<comment type="caution">
    <text evidence="3">The sequence shown here is derived from an EMBL/GenBank/DDBJ whole genome shotgun (WGS) entry which is preliminary data.</text>
</comment>
<organism evidence="3 4">
    <name type="scientific">Durusdinium trenchii</name>
    <dbReference type="NCBI Taxonomy" id="1381693"/>
    <lineage>
        <taxon>Eukaryota</taxon>
        <taxon>Sar</taxon>
        <taxon>Alveolata</taxon>
        <taxon>Dinophyceae</taxon>
        <taxon>Suessiales</taxon>
        <taxon>Symbiodiniaceae</taxon>
        <taxon>Durusdinium</taxon>
    </lineage>
</organism>
<accession>A0ABP0QFX4</accession>
<dbReference type="PROSITE" id="PS50042">
    <property type="entry name" value="CNMP_BINDING_3"/>
    <property type="match status" value="1"/>
</dbReference>
<feature type="compositionally biased region" description="Polar residues" evidence="1">
    <location>
        <begin position="21"/>
        <end position="31"/>
    </location>
</feature>
<protein>
    <recommendedName>
        <fullName evidence="2">Cyclic nucleotide-binding domain-containing protein</fullName>
    </recommendedName>
</protein>
<dbReference type="Gene3D" id="2.60.120.10">
    <property type="entry name" value="Jelly Rolls"/>
    <property type="match status" value="1"/>
</dbReference>
<dbReference type="SUPFAM" id="SSF51206">
    <property type="entry name" value="cAMP-binding domain-like"/>
    <property type="match status" value="1"/>
</dbReference>
<proteinExistence type="predicted"/>
<dbReference type="Proteomes" id="UP001642484">
    <property type="component" value="Unassembled WGS sequence"/>
</dbReference>
<evidence type="ECO:0000256" key="1">
    <source>
        <dbReference type="SAM" id="MobiDB-lite"/>
    </source>
</evidence>
<dbReference type="EMBL" id="CAXAMN010024461">
    <property type="protein sequence ID" value="CAK9086854.1"/>
    <property type="molecule type" value="Genomic_DNA"/>
</dbReference>
<evidence type="ECO:0000259" key="2">
    <source>
        <dbReference type="PROSITE" id="PS50042"/>
    </source>
</evidence>
<feature type="compositionally biased region" description="Basic and acidic residues" evidence="1">
    <location>
        <begin position="35"/>
        <end position="49"/>
    </location>
</feature>
<evidence type="ECO:0000313" key="4">
    <source>
        <dbReference type="Proteomes" id="UP001642484"/>
    </source>
</evidence>
<feature type="region of interest" description="Disordered" evidence="1">
    <location>
        <begin position="664"/>
        <end position="692"/>
    </location>
</feature>
<dbReference type="CDD" id="cd00038">
    <property type="entry name" value="CAP_ED"/>
    <property type="match status" value="1"/>
</dbReference>
<name>A0ABP0QFX4_9DINO</name>
<evidence type="ECO:0000313" key="3">
    <source>
        <dbReference type="EMBL" id="CAK9086854.1"/>
    </source>
</evidence>
<reference evidence="3 4" key="1">
    <citation type="submission" date="2024-02" db="EMBL/GenBank/DDBJ databases">
        <authorList>
            <person name="Chen Y."/>
            <person name="Shah S."/>
            <person name="Dougan E. K."/>
            <person name="Thang M."/>
            <person name="Chan C."/>
        </authorList>
    </citation>
    <scope>NUCLEOTIDE SEQUENCE [LARGE SCALE GENOMIC DNA]</scope>
</reference>
<feature type="domain" description="Cyclic nucleotide-binding" evidence="2">
    <location>
        <begin position="878"/>
        <end position="962"/>
    </location>
</feature>
<dbReference type="InterPro" id="IPR000595">
    <property type="entry name" value="cNMP-bd_dom"/>
</dbReference>
<gene>
    <name evidence="3" type="ORF">CCMP2556_LOCUS42052</name>
</gene>
<dbReference type="InterPro" id="IPR018490">
    <property type="entry name" value="cNMP-bd_dom_sf"/>
</dbReference>
<keyword evidence="4" id="KW-1185">Reference proteome</keyword>
<dbReference type="InterPro" id="IPR014710">
    <property type="entry name" value="RmlC-like_jellyroll"/>
</dbReference>
<feature type="region of interest" description="Disordered" evidence="1">
    <location>
        <begin position="21"/>
        <end position="49"/>
    </location>
</feature>
<sequence>MFEDTFILPQDHVAPDAALTSESSKLTQNDVAGTDCKEPGAGDPPHGWERRAKKSQQHWYARICAFRDGGQKRKQADYVAKWKAMTNGQQDAFRREVTAKLSNTGSAAALECQPNKTLLPWEVESDAGRTIQLPQGYTTDDLARDFEQYSHHPAGHDQKRWEMYGLLHLLLKDAGTKLQKPATAESELKALKINKKQLYKIATMFPEHLPFECPPIFRMGRTPQSSLSVAEKEDLWTYIRFHECTGSSLCVQEVEKAIVVMKMEKMGHLRDEPPVGELQSRIESMLPKYNHLWRDLKEWCRKTKPPSEQLSVSKLKLKTGYEVTSCTPQVVAAVLSGLEDMCTRAGIMRDGILLEKEAGRLIITDEKGFSARADAIVRGVTTRKGKQTAAASTPVLSFEHVTVTSFLPCVGPALSFVFFLEQCLIKPARERYPDTSIPLILILDSGGGSNLHISVSMALLCHRHNIMPYVLPAYTTAACCPLDSNPHSTMSKLWSGFKAAWVRQHGSLNIHHALAGIRRCVIEGLSETQARAGWAQCGWTPGERIQRFKVLNERATELFHCKDSWCAPTPQSKTSSALSIVEKVSPQKKSCSADGRKAKVSVVDKFCGQCGAANSNYESKTAELYKAKRSGWLKPPQLLEVAAENAAEKQLAVGVGELFKKLRSKDKGQADSGHQEQALEDPLPAPGKGATTSAEKIVEEAVEFDLNEPDGCISYIVACFPVAERDAVIPIATFYVDNELRKKTGKGHPLWEVFRMNVISSNVLGLDRSRWPFRAAPKRRLSRQLCECEAADPVMAERIQDVSLLQRSNVFAGGSHVWGSLPCAHLRAMGLSTRPLHLLTFFQPRFADLAGFGHWLMLQSGQRLAEEGVTFDREKAMLYLIAEGEVEVSSGGRPVAVLGPGNRVGEVGYLLHESESSRASSATVTVRAPSVRCLAIPLQEICTLLQRRADLRQPLLQLFTRDLLMKEAAVSNEAFEERRYKAVLEVACPMVQHPGVASGLAAYRRRNSVSEKEHQRLALTVPGAWDESRPKLLWSPGAFLRSLTSEPSTGAEKMCALTERGAALGQMK</sequence>